<evidence type="ECO:0000313" key="1">
    <source>
        <dbReference type="EMBL" id="GBN06974.1"/>
    </source>
</evidence>
<dbReference type="Proteomes" id="UP000499080">
    <property type="component" value="Unassembled WGS sequence"/>
</dbReference>
<protein>
    <submittedName>
        <fullName evidence="1">Uncharacterized protein</fullName>
    </submittedName>
</protein>
<sequence>MFSPSSLSRDLQTGRLSSNPTIVPRSSAFYFFILVFFSTLEKANRDPTTPAKTHQLSRIPCPQPLSIVFVMCRRFRIEGCVKALSNACRHPLVEVRVAFRRSEKDVGVEEICGRLNYERHSVHK</sequence>
<keyword evidence="2" id="KW-1185">Reference proteome</keyword>
<accession>A0A4Y2KX04</accession>
<name>A0A4Y2KX04_ARAVE</name>
<proteinExistence type="predicted"/>
<dbReference type="AlphaFoldDB" id="A0A4Y2KX04"/>
<dbReference type="EMBL" id="BGPR01005120">
    <property type="protein sequence ID" value="GBN06974.1"/>
    <property type="molecule type" value="Genomic_DNA"/>
</dbReference>
<gene>
    <name evidence="1" type="ORF">AVEN_12332_1</name>
</gene>
<organism evidence="1 2">
    <name type="scientific">Araneus ventricosus</name>
    <name type="common">Orbweaver spider</name>
    <name type="synonym">Epeira ventricosa</name>
    <dbReference type="NCBI Taxonomy" id="182803"/>
    <lineage>
        <taxon>Eukaryota</taxon>
        <taxon>Metazoa</taxon>
        <taxon>Ecdysozoa</taxon>
        <taxon>Arthropoda</taxon>
        <taxon>Chelicerata</taxon>
        <taxon>Arachnida</taxon>
        <taxon>Araneae</taxon>
        <taxon>Araneomorphae</taxon>
        <taxon>Entelegynae</taxon>
        <taxon>Araneoidea</taxon>
        <taxon>Araneidae</taxon>
        <taxon>Araneus</taxon>
    </lineage>
</organism>
<evidence type="ECO:0000313" key="2">
    <source>
        <dbReference type="Proteomes" id="UP000499080"/>
    </source>
</evidence>
<reference evidence="1 2" key="1">
    <citation type="journal article" date="2019" name="Sci. Rep.">
        <title>Orb-weaving spider Araneus ventricosus genome elucidates the spidroin gene catalogue.</title>
        <authorList>
            <person name="Kono N."/>
            <person name="Nakamura H."/>
            <person name="Ohtoshi R."/>
            <person name="Moran D.A.P."/>
            <person name="Shinohara A."/>
            <person name="Yoshida Y."/>
            <person name="Fujiwara M."/>
            <person name="Mori M."/>
            <person name="Tomita M."/>
            <person name="Arakawa K."/>
        </authorList>
    </citation>
    <scope>NUCLEOTIDE SEQUENCE [LARGE SCALE GENOMIC DNA]</scope>
</reference>
<comment type="caution">
    <text evidence="1">The sequence shown here is derived from an EMBL/GenBank/DDBJ whole genome shotgun (WGS) entry which is preliminary data.</text>
</comment>